<dbReference type="PANTHER" id="PTHR47482:SF5">
    <property type="entry name" value="FAR1 DOMAIN-CONTAINING PROTEIN"/>
    <property type="match status" value="1"/>
</dbReference>
<dbReference type="PANTHER" id="PTHR47482">
    <property type="entry name" value="OS11G0632001 PROTEIN"/>
    <property type="match status" value="1"/>
</dbReference>
<evidence type="ECO:0000256" key="1">
    <source>
        <dbReference type="SAM" id="MobiDB-lite"/>
    </source>
</evidence>
<feature type="region of interest" description="Disordered" evidence="1">
    <location>
        <begin position="231"/>
        <end position="288"/>
    </location>
</feature>
<organism evidence="2">
    <name type="scientific">Aegilops tauschii</name>
    <name type="common">Tausch's goatgrass</name>
    <name type="synonym">Aegilops squarrosa</name>
    <dbReference type="NCBI Taxonomy" id="37682"/>
    <lineage>
        <taxon>Eukaryota</taxon>
        <taxon>Viridiplantae</taxon>
        <taxon>Streptophyta</taxon>
        <taxon>Embryophyta</taxon>
        <taxon>Tracheophyta</taxon>
        <taxon>Spermatophyta</taxon>
        <taxon>Magnoliopsida</taxon>
        <taxon>Liliopsida</taxon>
        <taxon>Poales</taxon>
        <taxon>Poaceae</taxon>
        <taxon>BOP clade</taxon>
        <taxon>Pooideae</taxon>
        <taxon>Triticodae</taxon>
        <taxon>Triticeae</taxon>
        <taxon>Triticinae</taxon>
        <taxon>Aegilops</taxon>
    </lineage>
</organism>
<feature type="compositionally biased region" description="Polar residues" evidence="1">
    <location>
        <begin position="254"/>
        <end position="278"/>
    </location>
</feature>
<reference evidence="2" key="1">
    <citation type="submission" date="2015-06" db="UniProtKB">
        <authorList>
            <consortium name="EnsemblPlants"/>
        </authorList>
    </citation>
    <scope>IDENTIFICATION</scope>
</reference>
<dbReference type="EnsemblPlants" id="EMT31117">
    <property type="protein sequence ID" value="EMT31117"/>
    <property type="gene ID" value="F775_25256"/>
</dbReference>
<proteinExistence type="predicted"/>
<dbReference type="GO" id="GO:0008270">
    <property type="term" value="F:zinc ion binding"/>
    <property type="evidence" value="ECO:0007669"/>
    <property type="project" value="InterPro"/>
</dbReference>
<dbReference type="AlphaFoldDB" id="M8CU17"/>
<dbReference type="PROSITE" id="PS50966">
    <property type="entry name" value="ZF_SWIM"/>
    <property type="match status" value="1"/>
</dbReference>
<evidence type="ECO:0000313" key="2">
    <source>
        <dbReference type="EnsemblPlants" id="EMT31117"/>
    </source>
</evidence>
<name>M8CU17_AEGTA</name>
<dbReference type="InterPro" id="IPR007527">
    <property type="entry name" value="Znf_SWIM"/>
</dbReference>
<protein>
    <submittedName>
        <fullName evidence="2">Uncharacterized protein</fullName>
    </submittedName>
</protein>
<sequence>MDGMEFFFEESGAGLVPRLDGGVVLKELVAGAQLTKGGTGETAHADEDLISPLPARRAGGHMDYEEGGGAAETLRSGNMRRCNLTATQKKGGIVLKQNIPIEAHASQVYTRTMFEKLGEALYECGSYDLIEVKPCLEYIARHIKFQSREKWCKNKFMISVSETADEFRCECGTFEHYEMVCSHALKVMIHLNCMNSLLNMHSRDGLARDARDMLPLEYLHYQKDHAPLKEMAAESAGSGVGNKQHFGRTESEHTISQGSDVFPASSSKRQAGRPTTSPDKAPYEQPSKRSRFYSICRVQHAQEHNMPSHSSLLKMWVNWAQEEHMQQPT</sequence>
<accession>M8CU17</accession>